<keyword evidence="1" id="KW-0812">Transmembrane</keyword>
<dbReference type="EMBL" id="MCGE01000044">
    <property type="protein sequence ID" value="ORZ05373.1"/>
    <property type="molecule type" value="Genomic_DNA"/>
</dbReference>
<proteinExistence type="predicted"/>
<comment type="caution">
    <text evidence="2">The sequence shown here is derived from an EMBL/GenBank/DDBJ whole genome shotgun (WGS) entry which is preliminary data.</text>
</comment>
<keyword evidence="1" id="KW-0472">Membrane</keyword>
<dbReference type="AlphaFoldDB" id="A0A1X2HYC8"/>
<reference evidence="2 3" key="1">
    <citation type="submission" date="2016-07" db="EMBL/GenBank/DDBJ databases">
        <title>Pervasive Adenine N6-methylation of Active Genes in Fungi.</title>
        <authorList>
            <consortium name="DOE Joint Genome Institute"/>
            <person name="Mondo S.J."/>
            <person name="Dannebaum R.O."/>
            <person name="Kuo R.C."/>
            <person name="Labutti K."/>
            <person name="Haridas S."/>
            <person name="Kuo A."/>
            <person name="Salamov A."/>
            <person name="Ahrendt S.R."/>
            <person name="Lipzen A."/>
            <person name="Sullivan W."/>
            <person name="Andreopoulos W.B."/>
            <person name="Clum A."/>
            <person name="Lindquist E."/>
            <person name="Daum C."/>
            <person name="Ramamoorthy G.K."/>
            <person name="Gryganskyi A."/>
            <person name="Culley D."/>
            <person name="Magnuson J.K."/>
            <person name="James T.Y."/>
            <person name="O'Malley M.A."/>
            <person name="Stajich J.E."/>
            <person name="Spatafora J.W."/>
            <person name="Visel A."/>
            <person name="Grigoriev I.V."/>
        </authorList>
    </citation>
    <scope>NUCLEOTIDE SEQUENCE [LARGE SCALE GENOMIC DNA]</scope>
    <source>
        <strain evidence="2 3">NRRL 1336</strain>
    </source>
</reference>
<name>A0A1X2HYC8_9FUNG</name>
<evidence type="ECO:0000313" key="2">
    <source>
        <dbReference type="EMBL" id="ORZ05373.1"/>
    </source>
</evidence>
<protein>
    <submittedName>
        <fullName evidence="2">Uncharacterized protein</fullName>
    </submittedName>
</protein>
<organism evidence="2 3">
    <name type="scientific">Absidia repens</name>
    <dbReference type="NCBI Taxonomy" id="90262"/>
    <lineage>
        <taxon>Eukaryota</taxon>
        <taxon>Fungi</taxon>
        <taxon>Fungi incertae sedis</taxon>
        <taxon>Mucoromycota</taxon>
        <taxon>Mucoromycotina</taxon>
        <taxon>Mucoromycetes</taxon>
        <taxon>Mucorales</taxon>
        <taxon>Cunninghamellaceae</taxon>
        <taxon>Absidia</taxon>
    </lineage>
</organism>
<dbReference type="Proteomes" id="UP000193560">
    <property type="component" value="Unassembled WGS sequence"/>
</dbReference>
<gene>
    <name evidence="2" type="ORF">BCR42DRAFT_428165</name>
</gene>
<evidence type="ECO:0000256" key="1">
    <source>
        <dbReference type="SAM" id="Phobius"/>
    </source>
</evidence>
<feature type="transmembrane region" description="Helical" evidence="1">
    <location>
        <begin position="49"/>
        <end position="70"/>
    </location>
</feature>
<evidence type="ECO:0000313" key="3">
    <source>
        <dbReference type="Proteomes" id="UP000193560"/>
    </source>
</evidence>
<accession>A0A1X2HYC8</accession>
<sequence length="87" mass="10312">MTQLALDLLIIKNNMNTRKHCRKRFALLFPGQAREGTIWVCIRRRKRSFAFYSLFIFSFNCWKHSSFVILRTLSDLLPTYRSGISIP</sequence>
<keyword evidence="3" id="KW-1185">Reference proteome</keyword>
<keyword evidence="1" id="KW-1133">Transmembrane helix</keyword>